<reference evidence="3" key="1">
    <citation type="submission" date="2019-01" db="EMBL/GenBank/DDBJ databases">
        <title>Draft genomes of a novel of Sporanaerobacter strains.</title>
        <authorList>
            <person name="Ma S."/>
        </authorList>
    </citation>
    <scope>NUCLEOTIDE SEQUENCE [LARGE SCALE GENOMIC DNA]</scope>
    <source>
        <strain evidence="3">NJN-17</strain>
    </source>
</reference>
<evidence type="ECO:0000313" key="2">
    <source>
        <dbReference type="EMBL" id="QAT60119.1"/>
    </source>
</evidence>
<keyword evidence="1" id="KW-0812">Transmembrane</keyword>
<sequence length="76" mass="8449">MKKIMNKITHKANMLAVRARTPLTNNRGEGFVDTAIKILMAVVIGALVLAGLYLLFDQTVLPTLTQRIKEMFNYAG</sequence>
<dbReference type="Proteomes" id="UP000287969">
    <property type="component" value="Chromosome"/>
</dbReference>
<feature type="transmembrane region" description="Helical" evidence="1">
    <location>
        <begin position="35"/>
        <end position="56"/>
    </location>
</feature>
<dbReference type="KEGG" id="spoa:EQM13_00305"/>
<keyword evidence="1" id="KW-0472">Membrane</keyword>
<protein>
    <submittedName>
        <fullName evidence="2">Uncharacterized protein</fullName>
    </submittedName>
</protein>
<name>A0A410Q810_9FIRM</name>
<proteinExistence type="predicted"/>
<dbReference type="Pfam" id="PF19629">
    <property type="entry name" value="DUF6133"/>
    <property type="match status" value="1"/>
</dbReference>
<keyword evidence="1" id="KW-1133">Transmembrane helix</keyword>
<evidence type="ECO:0000313" key="3">
    <source>
        <dbReference type="Proteomes" id="UP000287969"/>
    </source>
</evidence>
<dbReference type="EMBL" id="CP035282">
    <property type="protein sequence ID" value="QAT60119.1"/>
    <property type="molecule type" value="Genomic_DNA"/>
</dbReference>
<dbReference type="OrthoDB" id="1708240at2"/>
<gene>
    <name evidence="2" type="ORF">EQM13_00305</name>
</gene>
<accession>A0A410Q810</accession>
<dbReference type="InterPro" id="IPR045765">
    <property type="entry name" value="DUF6133"/>
</dbReference>
<keyword evidence="3" id="KW-1185">Reference proteome</keyword>
<dbReference type="AlphaFoldDB" id="A0A410Q810"/>
<evidence type="ECO:0000256" key="1">
    <source>
        <dbReference type="SAM" id="Phobius"/>
    </source>
</evidence>
<organism evidence="2 3">
    <name type="scientific">Acidilutibacter cellobiosedens</name>
    <dbReference type="NCBI Taxonomy" id="2507161"/>
    <lineage>
        <taxon>Bacteria</taxon>
        <taxon>Bacillati</taxon>
        <taxon>Bacillota</taxon>
        <taxon>Tissierellia</taxon>
        <taxon>Tissierellales</taxon>
        <taxon>Acidilutibacteraceae</taxon>
        <taxon>Acidilutibacter</taxon>
    </lineage>
</organism>